<evidence type="ECO:0000313" key="2">
    <source>
        <dbReference type="Proteomes" id="UP000318538"/>
    </source>
</evidence>
<dbReference type="Proteomes" id="UP000318538">
    <property type="component" value="Chromosome"/>
</dbReference>
<evidence type="ECO:0000313" key="1">
    <source>
        <dbReference type="EMBL" id="QDT01898.1"/>
    </source>
</evidence>
<accession>A0A517N4G4</accession>
<proteinExistence type="predicted"/>
<dbReference type="AlphaFoldDB" id="A0A517N4G4"/>
<sequence length="599" mass="66668">MLEFHAPTCTAAVKLEARGLLTGFVVDLLSLPAFGLEFVLGDMQVFTLWDGQKHRIESRSGLAFVPVANLHRHRTSNKMMGYGLSFFSPTVRSSRGFALGRCRGDRHNSTGLMMVTIRILAAAWLISVTGCAENVYRVELKPDGDRIHRTLSIVLGAQPATAVDPEMDPDVQAEPNGSQIQTHTDASAAINRADAVDPESEPADEMLRIGKLYAATRQVVDGSDRPSLPKHVDDATAFDGWFGRQMPADVGGAGTYDRFETSLGSVSIYSERFRGQDNIDQLLVDRADSINAIIELTMDWIDFEVRDVDQAKRLKDFVDGQLRHDLSNVTHYLWLASTAEDEKTSHSHLFRAGQYLAERDYFAISDLPVMVRQVSGGQPNVVARMIRKSIQRRIQRIDSSPPPAALSRLDDLPAVEKSLRTFLRGTDHFQSIVARYRNEGKPVTDDSPDPMEVLSEPVFRIAMPFLASSPDRIEVTLHTPQAPLATNGNWDAESSTVRWSSRLQSLTLPTYTFAAWCQPNDEAQIKHFGRVWLTDESLADYARWYHGLTDDERSEWDGMITSLEPGDELSRTLASFAFSESPKLAEEVTAGWIKSLSAP</sequence>
<protein>
    <submittedName>
        <fullName evidence="1">Uncharacterized protein</fullName>
    </submittedName>
</protein>
<keyword evidence="2" id="KW-1185">Reference proteome</keyword>
<organism evidence="1 2">
    <name type="scientific">Rubripirellula lacrimiformis</name>
    <dbReference type="NCBI Taxonomy" id="1930273"/>
    <lineage>
        <taxon>Bacteria</taxon>
        <taxon>Pseudomonadati</taxon>
        <taxon>Planctomycetota</taxon>
        <taxon>Planctomycetia</taxon>
        <taxon>Pirellulales</taxon>
        <taxon>Pirellulaceae</taxon>
        <taxon>Rubripirellula</taxon>
    </lineage>
</organism>
<gene>
    <name evidence="1" type="ORF">K227x_02670</name>
</gene>
<reference evidence="1 2" key="1">
    <citation type="submission" date="2019-02" db="EMBL/GenBank/DDBJ databases">
        <title>Deep-cultivation of Planctomycetes and their phenomic and genomic characterization uncovers novel biology.</title>
        <authorList>
            <person name="Wiegand S."/>
            <person name="Jogler M."/>
            <person name="Boedeker C."/>
            <person name="Pinto D."/>
            <person name="Vollmers J."/>
            <person name="Rivas-Marin E."/>
            <person name="Kohn T."/>
            <person name="Peeters S.H."/>
            <person name="Heuer A."/>
            <person name="Rast P."/>
            <person name="Oberbeckmann S."/>
            <person name="Bunk B."/>
            <person name="Jeske O."/>
            <person name="Meyerdierks A."/>
            <person name="Storesund J.E."/>
            <person name="Kallscheuer N."/>
            <person name="Luecker S."/>
            <person name="Lage O.M."/>
            <person name="Pohl T."/>
            <person name="Merkel B.J."/>
            <person name="Hornburger P."/>
            <person name="Mueller R.-W."/>
            <person name="Bruemmer F."/>
            <person name="Labrenz M."/>
            <person name="Spormann A.M."/>
            <person name="Op den Camp H."/>
            <person name="Overmann J."/>
            <person name="Amann R."/>
            <person name="Jetten M.S.M."/>
            <person name="Mascher T."/>
            <person name="Medema M.H."/>
            <person name="Devos D.P."/>
            <person name="Kaster A.-K."/>
            <person name="Ovreas L."/>
            <person name="Rohde M."/>
            <person name="Galperin M.Y."/>
            <person name="Jogler C."/>
        </authorList>
    </citation>
    <scope>NUCLEOTIDE SEQUENCE [LARGE SCALE GENOMIC DNA]</scope>
    <source>
        <strain evidence="1 2">K22_7</strain>
    </source>
</reference>
<dbReference type="KEGG" id="rlc:K227x_02670"/>
<dbReference type="EMBL" id="CP036525">
    <property type="protein sequence ID" value="QDT01898.1"/>
    <property type="molecule type" value="Genomic_DNA"/>
</dbReference>
<name>A0A517N4G4_9BACT</name>